<dbReference type="Proteomes" id="UP000696485">
    <property type="component" value="Unassembled WGS sequence"/>
</dbReference>
<comment type="caution">
    <text evidence="2">The sequence shown here is derived from an EMBL/GenBank/DDBJ whole genome shotgun (WGS) entry which is preliminary data.</text>
</comment>
<feature type="region of interest" description="Disordered" evidence="1">
    <location>
        <begin position="35"/>
        <end position="54"/>
    </location>
</feature>
<gene>
    <name evidence="2" type="ORF">BG006_010592</name>
</gene>
<accession>A0A9P5SD29</accession>
<keyword evidence="3" id="KW-1185">Reference proteome</keyword>
<evidence type="ECO:0000313" key="2">
    <source>
        <dbReference type="EMBL" id="KAF9325935.1"/>
    </source>
</evidence>
<name>A0A9P5SD29_9FUNG</name>
<evidence type="ECO:0000313" key="3">
    <source>
        <dbReference type="Proteomes" id="UP000696485"/>
    </source>
</evidence>
<organism evidence="2 3">
    <name type="scientific">Podila minutissima</name>
    <dbReference type="NCBI Taxonomy" id="64525"/>
    <lineage>
        <taxon>Eukaryota</taxon>
        <taxon>Fungi</taxon>
        <taxon>Fungi incertae sedis</taxon>
        <taxon>Mucoromycota</taxon>
        <taxon>Mortierellomycotina</taxon>
        <taxon>Mortierellomycetes</taxon>
        <taxon>Mortierellales</taxon>
        <taxon>Mortierellaceae</taxon>
        <taxon>Podila</taxon>
    </lineage>
</organism>
<protein>
    <submittedName>
        <fullName evidence="2">Uncharacterized protein</fullName>
    </submittedName>
</protein>
<dbReference type="AlphaFoldDB" id="A0A9P5SD29"/>
<dbReference type="EMBL" id="JAAAUY010000849">
    <property type="protein sequence ID" value="KAF9325935.1"/>
    <property type="molecule type" value="Genomic_DNA"/>
</dbReference>
<sequence>MIAKEFECHGHSEGRMQEVYGDVLNEGIRHLYKNKGQQQEEMSPEQHHSTDDSEVLKIPATSSWKEIVWQWDEGDLEKGFNVPLCNWTTAMIHSCYCAFYRRALITNEFDFQGCSMDKMEEMYGDSLSTLTRLVQAITERRRQRKALEVVNRINAQAVGIVPSEQGQEVNKKDGEGYEDIDPCMPAVPKITHWKEVVQQWEDDPIRGLTMPIRLWPKAWRVKSRVN</sequence>
<reference evidence="2" key="1">
    <citation type="journal article" date="2020" name="Fungal Divers.">
        <title>Resolving the Mortierellaceae phylogeny through synthesis of multi-gene phylogenetics and phylogenomics.</title>
        <authorList>
            <person name="Vandepol N."/>
            <person name="Liber J."/>
            <person name="Desiro A."/>
            <person name="Na H."/>
            <person name="Kennedy M."/>
            <person name="Barry K."/>
            <person name="Grigoriev I.V."/>
            <person name="Miller A.N."/>
            <person name="O'Donnell K."/>
            <person name="Stajich J.E."/>
            <person name="Bonito G."/>
        </authorList>
    </citation>
    <scope>NUCLEOTIDE SEQUENCE</scope>
    <source>
        <strain evidence="2">NVP1</strain>
    </source>
</reference>
<proteinExistence type="predicted"/>
<feature type="compositionally biased region" description="Basic and acidic residues" evidence="1">
    <location>
        <begin position="44"/>
        <end position="54"/>
    </location>
</feature>
<evidence type="ECO:0000256" key="1">
    <source>
        <dbReference type="SAM" id="MobiDB-lite"/>
    </source>
</evidence>